<organism evidence="1 2">
    <name type="scientific">Acromyrmex heyeri</name>
    <dbReference type="NCBI Taxonomy" id="230685"/>
    <lineage>
        <taxon>Eukaryota</taxon>
        <taxon>Metazoa</taxon>
        <taxon>Ecdysozoa</taxon>
        <taxon>Arthropoda</taxon>
        <taxon>Hexapoda</taxon>
        <taxon>Insecta</taxon>
        <taxon>Pterygota</taxon>
        <taxon>Neoptera</taxon>
        <taxon>Endopterygota</taxon>
        <taxon>Hymenoptera</taxon>
        <taxon>Apocrita</taxon>
        <taxon>Aculeata</taxon>
        <taxon>Formicoidea</taxon>
        <taxon>Formicidae</taxon>
        <taxon>Myrmicinae</taxon>
        <taxon>Acromyrmex</taxon>
    </lineage>
</organism>
<dbReference type="Proteomes" id="UP000670152">
    <property type="component" value="Unassembled WGS sequence"/>
</dbReference>
<dbReference type="GO" id="GO:0005634">
    <property type="term" value="C:nucleus"/>
    <property type="evidence" value="ECO:0007669"/>
    <property type="project" value="TreeGrafter"/>
</dbReference>
<dbReference type="GO" id="GO:0000014">
    <property type="term" value="F:single-stranded DNA endodeoxyribonuclease activity"/>
    <property type="evidence" value="ECO:0007669"/>
    <property type="project" value="TreeGrafter"/>
</dbReference>
<name>A0A836FIS6_9HYME</name>
<evidence type="ECO:0000313" key="2">
    <source>
        <dbReference type="Proteomes" id="UP000670152"/>
    </source>
</evidence>
<protein>
    <submittedName>
        <fullName evidence="1">SETMR methyltransferase</fullName>
    </submittedName>
</protein>
<feature type="non-terminal residue" evidence="1">
    <location>
        <position position="1"/>
    </location>
</feature>
<dbReference type="InterPro" id="IPR036397">
    <property type="entry name" value="RNaseH_sf"/>
</dbReference>
<dbReference type="GO" id="GO:0035861">
    <property type="term" value="C:site of double-strand break"/>
    <property type="evidence" value="ECO:0007669"/>
    <property type="project" value="TreeGrafter"/>
</dbReference>
<comment type="caution">
    <text evidence="1">The sequence shown here is derived from an EMBL/GenBank/DDBJ whole genome shotgun (WGS) entry which is preliminary data.</text>
</comment>
<dbReference type="GO" id="GO:0044774">
    <property type="term" value="P:mitotic DNA integrity checkpoint signaling"/>
    <property type="evidence" value="ECO:0007669"/>
    <property type="project" value="TreeGrafter"/>
</dbReference>
<evidence type="ECO:0000313" key="1">
    <source>
        <dbReference type="EMBL" id="KAG5335789.1"/>
    </source>
</evidence>
<dbReference type="GO" id="GO:0000729">
    <property type="term" value="P:DNA double-strand break processing"/>
    <property type="evidence" value="ECO:0007669"/>
    <property type="project" value="TreeGrafter"/>
</dbReference>
<feature type="non-terminal residue" evidence="1">
    <location>
        <position position="201"/>
    </location>
</feature>
<dbReference type="InterPro" id="IPR052709">
    <property type="entry name" value="Transposase-MT_Hybrid"/>
</dbReference>
<dbReference type="GO" id="GO:0042800">
    <property type="term" value="F:histone H3K4 methyltransferase activity"/>
    <property type="evidence" value="ECO:0007669"/>
    <property type="project" value="TreeGrafter"/>
</dbReference>
<dbReference type="GO" id="GO:0044547">
    <property type="term" value="F:DNA topoisomerase binding"/>
    <property type="evidence" value="ECO:0007669"/>
    <property type="project" value="TreeGrafter"/>
</dbReference>
<dbReference type="GO" id="GO:0000793">
    <property type="term" value="C:condensed chromosome"/>
    <property type="evidence" value="ECO:0007669"/>
    <property type="project" value="TreeGrafter"/>
</dbReference>
<gene>
    <name evidence="1" type="primary">Setmar_35</name>
    <name evidence="1" type="ORF">G6Z77_0002875</name>
</gene>
<keyword evidence="2" id="KW-1185">Reference proteome</keyword>
<keyword evidence="1" id="KW-0808">Transferase</keyword>
<dbReference type="GO" id="GO:0003690">
    <property type="term" value="F:double-stranded DNA binding"/>
    <property type="evidence" value="ECO:0007669"/>
    <property type="project" value="TreeGrafter"/>
</dbReference>
<proteinExistence type="predicted"/>
<dbReference type="GO" id="GO:0032259">
    <property type="term" value="P:methylation"/>
    <property type="evidence" value="ECO:0007669"/>
    <property type="project" value="UniProtKB-KW"/>
</dbReference>
<dbReference type="GO" id="GO:0003697">
    <property type="term" value="F:single-stranded DNA binding"/>
    <property type="evidence" value="ECO:0007669"/>
    <property type="project" value="TreeGrafter"/>
</dbReference>
<reference evidence="1 2" key="1">
    <citation type="submission" date="2020-02" db="EMBL/GenBank/DDBJ databases">
        <title>Relaxed selection underlies rapid genomic changes in the transitions from sociality to social parasitism in ants.</title>
        <authorList>
            <person name="Bi X."/>
        </authorList>
    </citation>
    <scope>NUCLEOTIDE SEQUENCE [LARGE SCALE GENOMIC DNA]</scope>
    <source>
        <strain evidence="1">BGI-DK2014b</strain>
        <tissue evidence="1">Whole body</tissue>
    </source>
</reference>
<dbReference type="GO" id="GO:0046975">
    <property type="term" value="F:histone H3K36 methyltransferase activity"/>
    <property type="evidence" value="ECO:0007669"/>
    <property type="project" value="TreeGrafter"/>
</dbReference>
<dbReference type="OrthoDB" id="10017160at2759"/>
<dbReference type="GO" id="GO:0031297">
    <property type="term" value="P:replication fork processing"/>
    <property type="evidence" value="ECO:0007669"/>
    <property type="project" value="TreeGrafter"/>
</dbReference>
<dbReference type="GO" id="GO:0006303">
    <property type="term" value="P:double-strand break repair via nonhomologous end joining"/>
    <property type="evidence" value="ECO:0007669"/>
    <property type="project" value="TreeGrafter"/>
</dbReference>
<accession>A0A836FIS6</accession>
<dbReference type="GO" id="GO:0015074">
    <property type="term" value="P:DNA integration"/>
    <property type="evidence" value="ECO:0007669"/>
    <property type="project" value="TreeGrafter"/>
</dbReference>
<dbReference type="PANTHER" id="PTHR46060:SF2">
    <property type="entry name" value="HISTONE-LYSINE N-METHYLTRANSFERASE SETMAR"/>
    <property type="match status" value="1"/>
</dbReference>
<dbReference type="Gene3D" id="3.30.420.10">
    <property type="entry name" value="Ribonuclease H-like superfamily/Ribonuclease H"/>
    <property type="match status" value="1"/>
</dbReference>
<dbReference type="AlphaFoldDB" id="A0A836FIS6"/>
<dbReference type="PANTHER" id="PTHR46060">
    <property type="entry name" value="MARINER MOS1 TRANSPOSASE-LIKE PROTEIN"/>
    <property type="match status" value="1"/>
</dbReference>
<dbReference type="EMBL" id="JAANIB010003836">
    <property type="protein sequence ID" value="KAG5335789.1"/>
    <property type="molecule type" value="Genomic_DNA"/>
</dbReference>
<keyword evidence="1" id="KW-0489">Methyltransferase</keyword>
<sequence length="201" mass="23666">RLHLAFGDEAPSNRTVYNWFAEFQRGRTFLCNEFRKGRPFMSGVATNVDAVREMIERDRHMIYREIQASLGIDMKAIHTILHDHLSVRKLCSRWIPHNLIEAQKQAPVKWSKEMLKKFNRDRSTLNIVTGDETWIYSYEPESKQQSTVWVFQNEEPITVTRLQITLRYLASENSMKSSYVFRIAHNTISKIINLICSLIFL</sequence>